<comment type="similarity">
    <text evidence="1">Belongs to the ACBP family.</text>
</comment>
<dbReference type="SUPFAM" id="SSF47027">
    <property type="entry name" value="Acyl-CoA binding protein"/>
    <property type="match status" value="1"/>
</dbReference>
<gene>
    <name evidence="4" type="ORF">DFQ27_002194</name>
</gene>
<protein>
    <recommendedName>
        <fullName evidence="3">ACB domain-containing protein</fullName>
    </recommendedName>
</protein>
<dbReference type="PANTHER" id="PTHR23310:SF62">
    <property type="entry name" value="ACYL-COA BINDING PROTEIN 1, ISOFORM A"/>
    <property type="match status" value="1"/>
</dbReference>
<comment type="caution">
    <text evidence="4">The sequence shown here is derived from an EMBL/GenBank/DDBJ whole genome shotgun (WGS) entry which is preliminary data.</text>
</comment>
<dbReference type="InterPro" id="IPR022408">
    <property type="entry name" value="Acyl-CoA-binding_prot_CS"/>
</dbReference>
<dbReference type="InterPro" id="IPR014352">
    <property type="entry name" value="FERM/acyl-CoA-bd_prot_sf"/>
</dbReference>
<dbReference type="PROSITE" id="PS51228">
    <property type="entry name" value="ACB_2"/>
    <property type="match status" value="1"/>
</dbReference>
<dbReference type="InterPro" id="IPR035984">
    <property type="entry name" value="Acyl-CoA-binding_sf"/>
</dbReference>
<evidence type="ECO:0000256" key="1">
    <source>
        <dbReference type="ARBA" id="ARBA00005567"/>
    </source>
</evidence>
<dbReference type="OrthoDB" id="346910at2759"/>
<dbReference type="PANTHER" id="PTHR23310">
    <property type="entry name" value="ACYL-COA-BINDING PROTEIN, ACBP"/>
    <property type="match status" value="1"/>
</dbReference>
<dbReference type="InterPro" id="IPR000582">
    <property type="entry name" value="Acyl-CoA-binding_protein"/>
</dbReference>
<evidence type="ECO:0000313" key="4">
    <source>
        <dbReference type="EMBL" id="KAG0269778.1"/>
    </source>
</evidence>
<evidence type="ECO:0000313" key="5">
    <source>
        <dbReference type="Proteomes" id="UP000807716"/>
    </source>
</evidence>
<reference evidence="4" key="1">
    <citation type="journal article" date="2020" name="Fungal Divers.">
        <title>Resolving the Mortierellaceae phylogeny through synthesis of multi-gene phylogenetics and phylogenomics.</title>
        <authorList>
            <person name="Vandepol N."/>
            <person name="Liber J."/>
            <person name="Desiro A."/>
            <person name="Na H."/>
            <person name="Kennedy M."/>
            <person name="Barry K."/>
            <person name="Grigoriev I.V."/>
            <person name="Miller A.N."/>
            <person name="O'Donnell K."/>
            <person name="Stajich J.E."/>
            <person name="Bonito G."/>
        </authorList>
    </citation>
    <scope>NUCLEOTIDE SEQUENCE</scope>
    <source>
        <strain evidence="4">BC1065</strain>
    </source>
</reference>
<keyword evidence="2" id="KW-0446">Lipid-binding</keyword>
<dbReference type="AlphaFoldDB" id="A0A9P6UCY4"/>
<organism evidence="4 5">
    <name type="scientific">Actinomortierella ambigua</name>
    <dbReference type="NCBI Taxonomy" id="1343610"/>
    <lineage>
        <taxon>Eukaryota</taxon>
        <taxon>Fungi</taxon>
        <taxon>Fungi incertae sedis</taxon>
        <taxon>Mucoromycota</taxon>
        <taxon>Mortierellomycotina</taxon>
        <taxon>Mortierellomycetes</taxon>
        <taxon>Mortierellales</taxon>
        <taxon>Mortierellaceae</taxon>
        <taxon>Actinomortierella</taxon>
    </lineage>
</organism>
<sequence length="88" mass="10070">MGNQVSVAFEEAAGRVQHLKTTPTEEQKLKLYALYKQATSGDNYRPEPTDILAFKEKKKWKAWEELRGVPCAEAEEQYIALVQELEKA</sequence>
<dbReference type="GO" id="GO:0000062">
    <property type="term" value="F:fatty-acyl-CoA binding"/>
    <property type="evidence" value="ECO:0007669"/>
    <property type="project" value="InterPro"/>
</dbReference>
<keyword evidence="5" id="KW-1185">Reference proteome</keyword>
<dbReference type="PROSITE" id="PS00880">
    <property type="entry name" value="ACB_1"/>
    <property type="match status" value="1"/>
</dbReference>
<accession>A0A9P6UCY4</accession>
<dbReference type="Proteomes" id="UP000807716">
    <property type="component" value="Unassembled WGS sequence"/>
</dbReference>
<feature type="domain" description="ACB" evidence="3">
    <location>
        <begin position="5"/>
        <end position="88"/>
    </location>
</feature>
<proteinExistence type="inferred from homology"/>
<dbReference type="GO" id="GO:0006631">
    <property type="term" value="P:fatty acid metabolic process"/>
    <property type="evidence" value="ECO:0007669"/>
    <property type="project" value="TreeGrafter"/>
</dbReference>
<dbReference type="EMBL" id="JAAAJB010000018">
    <property type="protein sequence ID" value="KAG0269778.1"/>
    <property type="molecule type" value="Genomic_DNA"/>
</dbReference>
<name>A0A9P6UCY4_9FUNG</name>
<evidence type="ECO:0000256" key="2">
    <source>
        <dbReference type="ARBA" id="ARBA00023121"/>
    </source>
</evidence>
<dbReference type="Pfam" id="PF00887">
    <property type="entry name" value="ACBP"/>
    <property type="match status" value="1"/>
</dbReference>
<evidence type="ECO:0000259" key="3">
    <source>
        <dbReference type="PROSITE" id="PS51228"/>
    </source>
</evidence>
<dbReference type="Gene3D" id="1.20.80.10">
    <property type="match status" value="1"/>
</dbReference>
<dbReference type="PRINTS" id="PR00689">
    <property type="entry name" value="ACOABINDINGP"/>
</dbReference>